<dbReference type="Proteomes" id="UP000193377">
    <property type="component" value="Unassembled WGS sequence"/>
</dbReference>
<name>A0A0C2Z0L1_BIFAD</name>
<gene>
    <name evidence="1" type="ORF">B0487_1188</name>
</gene>
<dbReference type="RefSeq" id="WP_042991303.1">
    <property type="nucleotide sequence ID" value="NZ_CP123050.1"/>
</dbReference>
<comment type="caution">
    <text evidence="1">The sequence shown here is derived from an EMBL/GenBank/DDBJ whole genome shotgun (WGS) entry which is preliminary data.</text>
</comment>
<evidence type="ECO:0000313" key="2">
    <source>
        <dbReference type="Proteomes" id="UP000193377"/>
    </source>
</evidence>
<organism evidence="1 2">
    <name type="scientific">Bifidobacterium adolescentis</name>
    <dbReference type="NCBI Taxonomy" id="1680"/>
    <lineage>
        <taxon>Bacteria</taxon>
        <taxon>Bacillati</taxon>
        <taxon>Actinomycetota</taxon>
        <taxon>Actinomycetes</taxon>
        <taxon>Bifidobacteriales</taxon>
        <taxon>Bifidobacteriaceae</taxon>
        <taxon>Bifidobacterium</taxon>
    </lineage>
</organism>
<accession>A0A0C2Z0L1</accession>
<proteinExistence type="predicted"/>
<dbReference type="AlphaFoldDB" id="A0A0C2Z0L1"/>
<reference evidence="1 2" key="1">
    <citation type="journal article" date="2016" name="Sci. Rep.">
        <title>Evaluation of genetic diversity among strains of the human gut commensal Bifidobacterium adolescentis.</title>
        <authorList>
            <person name="Duranti S."/>
            <person name="Milani C."/>
            <person name="Lugli G.A."/>
            <person name="Mancabelli L."/>
            <person name="Turroni F."/>
            <person name="Ferrario C."/>
            <person name="Mangifesta M."/>
            <person name="Viappiani A."/>
            <person name="Sanchez B."/>
            <person name="Margolles A."/>
            <person name="van Sinderen D."/>
            <person name="Ventura M."/>
        </authorList>
    </citation>
    <scope>NUCLEOTIDE SEQUENCE [LARGE SCALE GENOMIC DNA]</scope>
    <source>
        <strain evidence="1 2">487B</strain>
    </source>
</reference>
<dbReference type="EMBL" id="LNKD01000001">
    <property type="protein sequence ID" value="OSG88268.1"/>
    <property type="molecule type" value="Genomic_DNA"/>
</dbReference>
<protein>
    <submittedName>
        <fullName evidence="1">Uncharacterized protein</fullName>
    </submittedName>
</protein>
<evidence type="ECO:0000313" key="1">
    <source>
        <dbReference type="EMBL" id="OSG88268.1"/>
    </source>
</evidence>
<sequence>MEIRDTIQSDDIRCDGWIDKDTAEASIRQTEATLKRYTPVYDAQCKEYPRGVEPFRDCIFAEWHVDTDEVVYWLDLDNDILLVTDEIGCARIDDMVRDICRTYAASHAHSD</sequence>